<comment type="caution">
    <text evidence="8">The sequence shown here is derived from an EMBL/GenBank/DDBJ whole genome shotgun (WGS) entry which is preliminary data.</text>
</comment>
<dbReference type="Pfam" id="PF13906">
    <property type="entry name" value="AA_permease_C"/>
    <property type="match status" value="1"/>
</dbReference>
<feature type="transmembrane region" description="Helical" evidence="6">
    <location>
        <begin position="412"/>
        <end position="430"/>
    </location>
</feature>
<feature type="transmembrane region" description="Helical" evidence="6">
    <location>
        <begin position="533"/>
        <end position="554"/>
    </location>
</feature>
<keyword evidence="5 6" id="KW-0472">Membrane</keyword>
<feature type="transmembrane region" description="Helical" evidence="6">
    <location>
        <begin position="320"/>
        <end position="342"/>
    </location>
</feature>
<feature type="transmembrane region" description="Helical" evidence="6">
    <location>
        <begin position="281"/>
        <end position="299"/>
    </location>
</feature>
<comment type="similarity">
    <text evidence="2">Belongs to the amino acid-polyamine-organocation (APC) superfamily. Cationic amino acid transporter (CAT) (TC 2.A.3.3) family.</text>
</comment>
<evidence type="ECO:0000256" key="3">
    <source>
        <dbReference type="ARBA" id="ARBA00022692"/>
    </source>
</evidence>
<accession>A0A8T2V8Y7</accession>
<feature type="transmembrane region" description="Helical" evidence="6">
    <location>
        <begin position="436"/>
        <end position="457"/>
    </location>
</feature>
<dbReference type="GO" id="GO:0015171">
    <property type="term" value="F:amino acid transmembrane transporter activity"/>
    <property type="evidence" value="ECO:0007669"/>
    <property type="project" value="TreeGrafter"/>
</dbReference>
<keyword evidence="4 6" id="KW-1133">Transmembrane helix</keyword>
<evidence type="ECO:0000259" key="7">
    <source>
        <dbReference type="Pfam" id="PF13906"/>
    </source>
</evidence>
<feature type="transmembrane region" description="Helical" evidence="6">
    <location>
        <begin position="560"/>
        <end position="578"/>
    </location>
</feature>
<feature type="transmembrane region" description="Helical" evidence="6">
    <location>
        <begin position="118"/>
        <end position="140"/>
    </location>
</feature>
<dbReference type="InterPro" id="IPR029485">
    <property type="entry name" value="CAT_C"/>
</dbReference>
<evidence type="ECO:0000256" key="2">
    <source>
        <dbReference type="ARBA" id="ARBA00008572"/>
    </source>
</evidence>
<evidence type="ECO:0000256" key="6">
    <source>
        <dbReference type="SAM" id="Phobius"/>
    </source>
</evidence>
<dbReference type="OrthoDB" id="3900342at2759"/>
<proteinExistence type="inferred from homology"/>
<sequence>MSKIMETMERKREGDGCCGGYGDQETCLHDSFTSLKSYLAAIKQTPSRLLERATAVSDLEKEAPPPTPAEGANGIFTAIAMERKVGWLEVVAMGVGGIMGAGILVSTGQAAHSSAGPAVILSFAIAGFSALLSALCYAEFAVSLPSAGGAFSYLRSTLGEFAAYFTGANLLMEYVISNAMVARSFTSYLATIYGVSDSNSWRIEAHGLSPGYNMLDLPAVALIAVLTICISYSTKVSCRVNLVITIFHVALMGFVVAIGFAKGSVRNLIQPDGFAPFGAKGVWNGAALVYFSYIGYDAVSTMAEEVRLPSKAMPRGIAGSLVVVTCLYCLMATSLVLLLPYTQIDMTAPFATALREKTGWEWASIMVGIGACIGIVSSLLVAMLGQARYFCVIARAHLLPSWFAQIHPRTKTPLNASIVLGACTSVVALFTEMRILLDLIAIGTVFVFYMVANALIFKQHVKRGETSPWLTLCFLLCISSIAIGVTTYWQMGKGKVTALALGLTAGIVLSLIFKALVPRVSYPSTEKEWHAPLMPYLAVSSIYLNVCLMGSISIEAFARFAIWSFVAVIFYLIFSLHCSHDHATSLLQTTKKCTQVEFRPEKQTLHVVNIADLQMSKATTIMCIGSKGAAPTSFLARIESVS</sequence>
<dbReference type="EMBL" id="CM035407">
    <property type="protein sequence ID" value="KAH7444921.1"/>
    <property type="molecule type" value="Genomic_DNA"/>
</dbReference>
<feature type="transmembrane region" description="Helical" evidence="6">
    <location>
        <begin position="469"/>
        <end position="490"/>
    </location>
</feature>
<dbReference type="Gene3D" id="1.20.1740.10">
    <property type="entry name" value="Amino acid/polyamine transporter I"/>
    <property type="match status" value="1"/>
</dbReference>
<protein>
    <recommendedName>
        <fullName evidence="7">Cationic amino acid transporter C-terminal domain-containing protein</fullName>
    </recommendedName>
</protein>
<dbReference type="PANTHER" id="PTHR43243:SF41">
    <property type="entry name" value="CATIONIC AMINO ACID TRANSPORTER 7, CHLOROPLASTIC"/>
    <property type="match status" value="1"/>
</dbReference>
<evidence type="ECO:0000256" key="1">
    <source>
        <dbReference type="ARBA" id="ARBA00004141"/>
    </source>
</evidence>
<dbReference type="Pfam" id="PF13520">
    <property type="entry name" value="AA_permease_2"/>
    <property type="match status" value="1"/>
</dbReference>
<evidence type="ECO:0000313" key="9">
    <source>
        <dbReference type="Proteomes" id="UP000825935"/>
    </source>
</evidence>
<evidence type="ECO:0000313" key="8">
    <source>
        <dbReference type="EMBL" id="KAH7444921.1"/>
    </source>
</evidence>
<keyword evidence="9" id="KW-1185">Reference proteome</keyword>
<dbReference type="InterPro" id="IPR002293">
    <property type="entry name" value="AA/rel_permease1"/>
</dbReference>
<dbReference type="AlphaFoldDB" id="A0A8T2V8Y7"/>
<feature type="domain" description="Cationic amino acid transporter C-terminal" evidence="7">
    <location>
        <begin position="529"/>
        <end position="577"/>
    </location>
</feature>
<gene>
    <name evidence="8" type="ORF">KP509_02G098300</name>
</gene>
<organism evidence="8 9">
    <name type="scientific">Ceratopteris richardii</name>
    <name type="common">Triangle waterfern</name>
    <dbReference type="NCBI Taxonomy" id="49495"/>
    <lineage>
        <taxon>Eukaryota</taxon>
        <taxon>Viridiplantae</taxon>
        <taxon>Streptophyta</taxon>
        <taxon>Embryophyta</taxon>
        <taxon>Tracheophyta</taxon>
        <taxon>Polypodiopsida</taxon>
        <taxon>Polypodiidae</taxon>
        <taxon>Polypodiales</taxon>
        <taxon>Pteridineae</taxon>
        <taxon>Pteridaceae</taxon>
        <taxon>Parkerioideae</taxon>
        <taxon>Ceratopteris</taxon>
    </lineage>
</organism>
<evidence type="ECO:0000256" key="5">
    <source>
        <dbReference type="ARBA" id="ARBA00023136"/>
    </source>
</evidence>
<reference evidence="8" key="1">
    <citation type="submission" date="2021-08" db="EMBL/GenBank/DDBJ databases">
        <title>WGS assembly of Ceratopteris richardii.</title>
        <authorList>
            <person name="Marchant D.B."/>
            <person name="Chen G."/>
            <person name="Jenkins J."/>
            <person name="Shu S."/>
            <person name="Leebens-Mack J."/>
            <person name="Grimwood J."/>
            <person name="Schmutz J."/>
            <person name="Soltis P."/>
            <person name="Soltis D."/>
            <person name="Chen Z.-H."/>
        </authorList>
    </citation>
    <scope>NUCLEOTIDE SEQUENCE</scope>
    <source>
        <strain evidence="8">Whitten #5841</strain>
        <tissue evidence="8">Leaf</tissue>
    </source>
</reference>
<dbReference type="PANTHER" id="PTHR43243">
    <property type="entry name" value="INNER MEMBRANE TRANSPORTER YGJI-RELATED"/>
    <property type="match status" value="1"/>
</dbReference>
<comment type="subcellular location">
    <subcellularLocation>
        <location evidence="1">Membrane</location>
        <topology evidence="1">Multi-pass membrane protein</topology>
    </subcellularLocation>
</comment>
<dbReference type="OMA" id="ICMMAED"/>
<feature type="transmembrane region" description="Helical" evidence="6">
    <location>
        <begin position="217"/>
        <end position="233"/>
    </location>
</feature>
<dbReference type="Proteomes" id="UP000825935">
    <property type="component" value="Chromosome 2"/>
</dbReference>
<dbReference type="GO" id="GO:0005886">
    <property type="term" value="C:plasma membrane"/>
    <property type="evidence" value="ECO:0007669"/>
    <property type="project" value="TreeGrafter"/>
</dbReference>
<feature type="transmembrane region" description="Helical" evidence="6">
    <location>
        <begin position="362"/>
        <end position="391"/>
    </location>
</feature>
<evidence type="ECO:0000256" key="4">
    <source>
        <dbReference type="ARBA" id="ARBA00022989"/>
    </source>
</evidence>
<name>A0A8T2V8Y7_CERRI</name>
<feature type="transmembrane region" description="Helical" evidence="6">
    <location>
        <begin position="496"/>
        <end position="513"/>
    </location>
</feature>
<feature type="transmembrane region" description="Helical" evidence="6">
    <location>
        <begin position="240"/>
        <end position="261"/>
    </location>
</feature>
<feature type="transmembrane region" description="Helical" evidence="6">
    <location>
        <begin position="85"/>
        <end position="106"/>
    </location>
</feature>
<keyword evidence="3 6" id="KW-0812">Transmembrane</keyword>